<dbReference type="KEGG" id="dtn:DTL3_0134"/>
<evidence type="ECO:0000256" key="3">
    <source>
        <dbReference type="ARBA" id="ARBA00022692"/>
    </source>
</evidence>
<evidence type="ECO:0000256" key="7">
    <source>
        <dbReference type="SAM" id="Phobius"/>
    </source>
</evidence>
<keyword evidence="11" id="KW-1185">Reference proteome</keyword>
<name>A0A0C7NZM6_DEFTU</name>
<sequence>MEILKETFRSLLDNKLRTFLSMLGIIIGVAAVMAIVAIGDGAREEINKTVSSLGSNIIMVTSSVYSRFASQPLEFDDAINITAMVPGAKSATGLLSSSLTVESKGENTTASVFGVLPDFFEIMNLDIAYGRAINDNDLEELSSIAVIGYNIADKLFGRQDVVGERFNIIQTGSKGSRKITFEIVGVLKKTGSRLLFNVDDLVVLPYNIADYRLFHTKGRTNQILVSAVDEKSAQLATMGIDFYLYRKFQDTNKYTILSQEAILDAVNQITGIFNVILVGIASISLVVGGIGIMNIMLVTVKERTREIGIKMAIGASRKRILLEFLLESIILTVIAGIIGMILGVFLSSLIAYFGKAFGLSAVFTIKSILLSFGVSAAIGLFFGIYPANQASKLSPVEALRHE</sequence>
<keyword evidence="3 7" id="KW-0812">Transmembrane</keyword>
<feature type="domain" description="ABC3 transporter permease C-terminal" evidence="8">
    <location>
        <begin position="280"/>
        <end position="395"/>
    </location>
</feature>
<protein>
    <submittedName>
        <fullName evidence="10">Uncharacterized protein</fullName>
    </submittedName>
</protein>
<dbReference type="Pfam" id="PF12704">
    <property type="entry name" value="MacB_PCD"/>
    <property type="match status" value="1"/>
</dbReference>
<dbReference type="RefSeq" id="WP_045087082.1">
    <property type="nucleotide sequence ID" value="NZ_LN824141.1"/>
</dbReference>
<evidence type="ECO:0000256" key="5">
    <source>
        <dbReference type="ARBA" id="ARBA00023136"/>
    </source>
</evidence>
<dbReference type="STRING" id="1006576.DTL3_0134"/>
<feature type="domain" description="MacB-like periplasmic core" evidence="9">
    <location>
        <begin position="18"/>
        <end position="236"/>
    </location>
</feature>
<dbReference type="GO" id="GO:0022857">
    <property type="term" value="F:transmembrane transporter activity"/>
    <property type="evidence" value="ECO:0007669"/>
    <property type="project" value="TreeGrafter"/>
</dbReference>
<dbReference type="PANTHER" id="PTHR30572">
    <property type="entry name" value="MEMBRANE COMPONENT OF TRANSPORTER-RELATED"/>
    <property type="match status" value="1"/>
</dbReference>
<dbReference type="OrthoDB" id="9770036at2"/>
<evidence type="ECO:0000259" key="8">
    <source>
        <dbReference type="Pfam" id="PF02687"/>
    </source>
</evidence>
<feature type="transmembrane region" description="Helical" evidence="7">
    <location>
        <begin position="359"/>
        <end position="385"/>
    </location>
</feature>
<evidence type="ECO:0000256" key="1">
    <source>
        <dbReference type="ARBA" id="ARBA00004651"/>
    </source>
</evidence>
<dbReference type="InterPro" id="IPR050250">
    <property type="entry name" value="Macrolide_Exporter_MacB"/>
</dbReference>
<evidence type="ECO:0000259" key="9">
    <source>
        <dbReference type="Pfam" id="PF12704"/>
    </source>
</evidence>
<evidence type="ECO:0000313" key="10">
    <source>
        <dbReference type="EMBL" id="CEP77465.1"/>
    </source>
</evidence>
<feature type="transmembrane region" description="Helical" evidence="7">
    <location>
        <begin position="20"/>
        <end position="39"/>
    </location>
</feature>
<feature type="transmembrane region" description="Helical" evidence="7">
    <location>
        <begin position="272"/>
        <end position="299"/>
    </location>
</feature>
<evidence type="ECO:0000256" key="6">
    <source>
        <dbReference type="ARBA" id="ARBA00038076"/>
    </source>
</evidence>
<dbReference type="Pfam" id="PF02687">
    <property type="entry name" value="FtsX"/>
    <property type="match status" value="1"/>
</dbReference>
<dbReference type="InterPro" id="IPR003838">
    <property type="entry name" value="ABC3_permease_C"/>
</dbReference>
<dbReference type="Proteomes" id="UP000032809">
    <property type="component" value="Chromosome I"/>
</dbReference>
<gene>
    <name evidence="10" type="ORF">DTL3_0134</name>
</gene>
<comment type="subcellular location">
    <subcellularLocation>
        <location evidence="1">Cell membrane</location>
        <topology evidence="1">Multi-pass membrane protein</topology>
    </subcellularLocation>
</comment>
<comment type="similarity">
    <text evidence="6">Belongs to the ABC-4 integral membrane protein family.</text>
</comment>
<dbReference type="PANTHER" id="PTHR30572:SF4">
    <property type="entry name" value="ABC TRANSPORTER PERMEASE YTRF"/>
    <property type="match status" value="1"/>
</dbReference>
<dbReference type="InterPro" id="IPR025857">
    <property type="entry name" value="MacB_PCD"/>
</dbReference>
<proteinExistence type="inferred from homology"/>
<evidence type="ECO:0000313" key="11">
    <source>
        <dbReference type="Proteomes" id="UP000032809"/>
    </source>
</evidence>
<dbReference type="GO" id="GO:0005886">
    <property type="term" value="C:plasma membrane"/>
    <property type="evidence" value="ECO:0007669"/>
    <property type="project" value="UniProtKB-SubCell"/>
</dbReference>
<dbReference type="HOGENOM" id="CLU_000604_8_0_0"/>
<evidence type="ECO:0000256" key="2">
    <source>
        <dbReference type="ARBA" id="ARBA00022475"/>
    </source>
</evidence>
<accession>A0A0C7NZM6</accession>
<feature type="transmembrane region" description="Helical" evidence="7">
    <location>
        <begin position="320"/>
        <end position="353"/>
    </location>
</feature>
<dbReference type="AlphaFoldDB" id="A0A0C7NZM6"/>
<keyword evidence="2" id="KW-1003">Cell membrane</keyword>
<keyword evidence="4 7" id="KW-1133">Transmembrane helix</keyword>
<keyword evidence="5 7" id="KW-0472">Membrane</keyword>
<evidence type="ECO:0000256" key="4">
    <source>
        <dbReference type="ARBA" id="ARBA00022989"/>
    </source>
</evidence>
<dbReference type="EMBL" id="LN824141">
    <property type="protein sequence ID" value="CEP77465.1"/>
    <property type="molecule type" value="Genomic_DNA"/>
</dbReference>
<reference evidence="11" key="1">
    <citation type="submission" date="2014-11" db="EMBL/GenBank/DDBJ databases">
        <authorList>
            <person name="Wibberg D."/>
        </authorList>
    </citation>
    <scope>NUCLEOTIDE SEQUENCE [LARGE SCALE GENOMIC DNA]</scope>
    <source>
        <strain evidence="11">L3</strain>
    </source>
</reference>
<organism evidence="10 11">
    <name type="scientific">Defluviitoga tunisiensis</name>
    <dbReference type="NCBI Taxonomy" id="1006576"/>
    <lineage>
        <taxon>Bacteria</taxon>
        <taxon>Thermotogati</taxon>
        <taxon>Thermotogota</taxon>
        <taxon>Thermotogae</taxon>
        <taxon>Petrotogales</taxon>
        <taxon>Petrotogaceae</taxon>
        <taxon>Defluviitoga</taxon>
    </lineage>
</organism>